<dbReference type="InterPro" id="IPR039523">
    <property type="entry name" value="RimK-rel_E_lig_ATP-grasp"/>
</dbReference>
<accession>A0A1H7HU20</accession>
<evidence type="ECO:0000313" key="3">
    <source>
        <dbReference type="Proteomes" id="UP000199081"/>
    </source>
</evidence>
<feature type="domain" description="Alpha-L-glutamate ligase-related protein ATP-grasp" evidence="1">
    <location>
        <begin position="73"/>
        <end position="336"/>
    </location>
</feature>
<evidence type="ECO:0000313" key="2">
    <source>
        <dbReference type="EMBL" id="SEK53644.1"/>
    </source>
</evidence>
<dbReference type="Pfam" id="PF14397">
    <property type="entry name" value="ATPgrasp_ST"/>
    <property type="match status" value="1"/>
</dbReference>
<keyword evidence="3" id="KW-1185">Reference proteome</keyword>
<dbReference type="EMBL" id="FNZU01000003">
    <property type="protein sequence ID" value="SEK53644.1"/>
    <property type="molecule type" value="Genomic_DNA"/>
</dbReference>
<gene>
    <name evidence="2" type="ORF">SAMN04488099_103175</name>
</gene>
<reference evidence="3" key="1">
    <citation type="submission" date="2016-10" db="EMBL/GenBank/DDBJ databases">
        <authorList>
            <person name="Varghese N."/>
            <person name="Submissions S."/>
        </authorList>
    </citation>
    <scope>NUCLEOTIDE SEQUENCE [LARGE SCALE GENOMIC DNA]</scope>
    <source>
        <strain evidence="3">DSM 19183</strain>
    </source>
</reference>
<evidence type="ECO:0000259" key="1">
    <source>
        <dbReference type="Pfam" id="PF14397"/>
    </source>
</evidence>
<dbReference type="OrthoDB" id="7869153at2"/>
<dbReference type="SUPFAM" id="SSF56059">
    <property type="entry name" value="Glutathione synthetase ATP-binding domain-like"/>
    <property type="match status" value="1"/>
</dbReference>
<dbReference type="AlphaFoldDB" id="A0A1H7HU20"/>
<sequence>MLKKIKYVFQNVMILINILKEEKKSPFKTSIKQKMLGLGNGFQSEKVLMYGMDKKNIKSFISEHDRHRAKRINEKAFHVFDNKLITERVLSRFVTVPECYYIINNGKVVSSASGHQDSISFEELLVFIKQKGKLVLKPISGGSGTGVQVVTYERETDTYHTNKESHTSLGMFEFLKRLNNYLVQDFVYQGSYSSALFPESTNTIRVLTMIDPDTNEPFIAAAAQRIGNHKTKPIDNFGGGRGGISVRVDTETGQLASAVKIDTTGRKQAITHHPDTQAELVGRTVPNWDKIKSDLLMTISKNPYLKYVGWDIVVTDDGFTVIEINSFSGVSVFQVHQPLTHYDKRIKGFYRHHKVL</sequence>
<proteinExistence type="predicted"/>
<dbReference type="RefSeq" id="WP_091479389.1">
    <property type="nucleotide sequence ID" value="NZ_BJYC01000006.1"/>
</dbReference>
<dbReference type="Proteomes" id="UP000199081">
    <property type="component" value="Unassembled WGS sequence"/>
</dbReference>
<organism evidence="2 3">
    <name type="scientific">Alkalibacterium pelagium</name>
    <dbReference type="NCBI Taxonomy" id="426702"/>
    <lineage>
        <taxon>Bacteria</taxon>
        <taxon>Bacillati</taxon>
        <taxon>Bacillota</taxon>
        <taxon>Bacilli</taxon>
        <taxon>Lactobacillales</taxon>
        <taxon>Carnobacteriaceae</taxon>
        <taxon>Alkalibacterium</taxon>
    </lineage>
</organism>
<dbReference type="STRING" id="426702.SAMN04488099_103175"/>
<name>A0A1H7HU20_9LACT</name>
<protein>
    <submittedName>
        <fullName evidence="2">Sugar-transfer associated ATP-grasp</fullName>
    </submittedName>
</protein>